<name>A0A6G0WRJ3_APHCR</name>
<feature type="non-terminal residue" evidence="1">
    <location>
        <position position="58"/>
    </location>
</feature>
<accession>A0A6G0WRJ3</accession>
<reference evidence="1 2" key="1">
    <citation type="submission" date="2019-08" db="EMBL/GenBank/DDBJ databases">
        <title>Whole genome of Aphis craccivora.</title>
        <authorList>
            <person name="Voronova N.V."/>
            <person name="Shulinski R.S."/>
            <person name="Bandarenka Y.V."/>
            <person name="Zhorov D.G."/>
            <person name="Warner D."/>
        </authorList>
    </citation>
    <scope>NUCLEOTIDE SEQUENCE [LARGE SCALE GENOMIC DNA]</scope>
    <source>
        <strain evidence="1">180601</strain>
        <tissue evidence="1">Whole Body</tissue>
    </source>
</reference>
<evidence type="ECO:0000313" key="2">
    <source>
        <dbReference type="Proteomes" id="UP000478052"/>
    </source>
</evidence>
<protein>
    <submittedName>
        <fullName evidence="1">DDE 3 domain-containing protein</fullName>
    </submittedName>
</protein>
<evidence type="ECO:0000313" key="1">
    <source>
        <dbReference type="EMBL" id="KAF0730025.1"/>
    </source>
</evidence>
<proteinExistence type="predicted"/>
<dbReference type="AlphaFoldDB" id="A0A6G0WRJ3"/>
<gene>
    <name evidence="1" type="ORF">FWK35_00026734</name>
</gene>
<dbReference type="EMBL" id="VUJU01008490">
    <property type="protein sequence ID" value="KAF0730025.1"/>
    <property type="molecule type" value="Genomic_DNA"/>
</dbReference>
<organism evidence="1 2">
    <name type="scientific">Aphis craccivora</name>
    <name type="common">Cowpea aphid</name>
    <dbReference type="NCBI Taxonomy" id="307492"/>
    <lineage>
        <taxon>Eukaryota</taxon>
        <taxon>Metazoa</taxon>
        <taxon>Ecdysozoa</taxon>
        <taxon>Arthropoda</taxon>
        <taxon>Hexapoda</taxon>
        <taxon>Insecta</taxon>
        <taxon>Pterygota</taxon>
        <taxon>Neoptera</taxon>
        <taxon>Paraneoptera</taxon>
        <taxon>Hemiptera</taxon>
        <taxon>Sternorrhyncha</taxon>
        <taxon>Aphidomorpha</taxon>
        <taxon>Aphidoidea</taxon>
        <taxon>Aphididae</taxon>
        <taxon>Aphidini</taxon>
        <taxon>Aphis</taxon>
        <taxon>Aphis</taxon>
    </lineage>
</organism>
<comment type="caution">
    <text evidence="1">The sequence shown here is derived from an EMBL/GenBank/DDBJ whole genome shotgun (WGS) entry which is preliminary data.</text>
</comment>
<sequence>MSNLPTPPKRNLSGKVVHTSQKEMIINFYKDTLIADPDITYDNLLTTVSTASGIGIGT</sequence>
<keyword evidence="2" id="KW-1185">Reference proteome</keyword>
<dbReference type="Proteomes" id="UP000478052">
    <property type="component" value="Unassembled WGS sequence"/>
</dbReference>